<dbReference type="InterPro" id="IPR011050">
    <property type="entry name" value="Pectin_lyase_fold/virulence"/>
</dbReference>
<evidence type="ECO:0000313" key="6">
    <source>
        <dbReference type="Proteomes" id="UP000295794"/>
    </source>
</evidence>
<accession>A0A377SU27</accession>
<dbReference type="AlphaFoldDB" id="A0A377SU27"/>
<dbReference type="EMBL" id="SMBT01000004">
    <property type="protein sequence ID" value="TCU88030.1"/>
    <property type="molecule type" value="Genomic_DNA"/>
</dbReference>
<dbReference type="OrthoDB" id="227157at2"/>
<evidence type="ECO:0000313" key="3">
    <source>
        <dbReference type="EMBL" id="STR45531.1"/>
    </source>
</evidence>
<proteinExistence type="predicted"/>
<feature type="chain" id="PRO_5016648133" evidence="1">
    <location>
        <begin position="20"/>
        <end position="670"/>
    </location>
</feature>
<dbReference type="RefSeq" id="WP_115229667.1">
    <property type="nucleotide sequence ID" value="NZ_CAWOLO010000004.1"/>
</dbReference>
<dbReference type="Pfam" id="PF13229">
    <property type="entry name" value="Beta_helix"/>
    <property type="match status" value="1"/>
</dbReference>
<evidence type="ECO:0000313" key="4">
    <source>
        <dbReference type="EMBL" id="TCU88030.1"/>
    </source>
</evidence>
<dbReference type="InterPro" id="IPR039448">
    <property type="entry name" value="Beta_helix"/>
</dbReference>
<keyword evidence="1" id="KW-0732">Signal</keyword>
<dbReference type="Proteomes" id="UP000255108">
    <property type="component" value="Unassembled WGS sequence"/>
</dbReference>
<dbReference type="SUPFAM" id="SSF51126">
    <property type="entry name" value="Pectin lyase-like"/>
    <property type="match status" value="1"/>
</dbReference>
<feature type="domain" description="Right handed beta helix" evidence="2">
    <location>
        <begin position="417"/>
        <end position="541"/>
    </location>
</feature>
<feature type="signal peptide" evidence="1">
    <location>
        <begin position="1"/>
        <end position="19"/>
    </location>
</feature>
<evidence type="ECO:0000259" key="2">
    <source>
        <dbReference type="Pfam" id="PF13229"/>
    </source>
</evidence>
<name>A0A377SU27_9NEIS</name>
<evidence type="ECO:0000256" key="1">
    <source>
        <dbReference type="SAM" id="SignalP"/>
    </source>
</evidence>
<keyword evidence="6" id="KW-1185">Reference proteome</keyword>
<dbReference type="PANTHER" id="PTHR36453:SF1">
    <property type="entry name" value="RIGHT HANDED BETA HELIX DOMAIN-CONTAINING PROTEIN"/>
    <property type="match status" value="1"/>
</dbReference>
<dbReference type="Proteomes" id="UP000295794">
    <property type="component" value="Unassembled WGS sequence"/>
</dbReference>
<sequence length="670" mass="74162">MKYILFAICLYFFQSASFAGAEMKMLLVQDTESKNMNIPVCNFEYHQECSIRFNDLDKLISNPYFFEMIIRADASVNIEFSEGIYRLNKALNIVWPANSAAHSLSITASGNVVISGAQKISKFYPVDTRSDVRFQPGLDKKVFAAVLKNILPDTAPVREKGFGWPTRPVTTELFIDNKPMTLARWPNKGFSKIIRSRLIPTADKTHFSAEGQRLSRWLKEPFMNAFAYWQYDWASETLPVKKIDVVNGMIELGGKGALYGIVGGQRIFIENAISELDDYSEWYLTADTGVIYFIPPENANLDNVEVSVAENLFTITNSAFVNVTGINFEKSRGDAVVCEACSQVVFDRTTTRLTGNTAFVFKNSIKSGLINSKINDTGEGGVSLGGGNRQTLEAGGNFVKSSLIKNFNRFGQSYRYAVSLGGVGQIVSANSISEGSHSAIFFLGNDHLIENNYISDVVLDTSDAGAIYTGQDLTSRGTMISNNFFTRIGPVNKQFEVKGVYLDDLVSGIFVVKNTFLNIPQPVFIGGGRDNIVEDNLFINSAPPIHLDARGLGSKPTAEQLRTLTAVPYNQSPYTERYVNLKNILKDEFGKPKYNVANRNIVLGFANADISPDARSGIVLSEFYRESDVVFLNNSILQKNSPQDYILSPASPAIKKGFYQGDLTLIPSPY</sequence>
<reference evidence="3 5" key="1">
    <citation type="submission" date="2018-06" db="EMBL/GenBank/DDBJ databases">
        <authorList>
            <consortium name="Pathogen Informatics"/>
            <person name="Doyle S."/>
        </authorList>
    </citation>
    <scope>NUCLEOTIDE SEQUENCE [LARGE SCALE GENOMIC DNA]</scope>
    <source>
        <strain evidence="3 5">NCTC11159</strain>
    </source>
</reference>
<dbReference type="PANTHER" id="PTHR36453">
    <property type="entry name" value="SECRETED PROTEIN-RELATED"/>
    <property type="match status" value="1"/>
</dbReference>
<organism evidence="3 5">
    <name type="scientific">Iodobacter fluviatilis</name>
    <dbReference type="NCBI Taxonomy" id="537"/>
    <lineage>
        <taxon>Bacteria</taxon>
        <taxon>Pseudomonadati</taxon>
        <taxon>Pseudomonadota</taxon>
        <taxon>Betaproteobacteria</taxon>
        <taxon>Neisseriales</taxon>
        <taxon>Chitinibacteraceae</taxon>
        <taxon>Iodobacter</taxon>
    </lineage>
</organism>
<dbReference type="InterPro" id="IPR012334">
    <property type="entry name" value="Pectin_lyas_fold"/>
</dbReference>
<dbReference type="EMBL" id="UGHR01000004">
    <property type="protein sequence ID" value="STR45531.1"/>
    <property type="molecule type" value="Genomic_DNA"/>
</dbReference>
<dbReference type="Gene3D" id="2.160.20.10">
    <property type="entry name" value="Single-stranded right-handed beta-helix, Pectin lyase-like"/>
    <property type="match status" value="1"/>
</dbReference>
<evidence type="ECO:0000313" key="5">
    <source>
        <dbReference type="Proteomes" id="UP000255108"/>
    </source>
</evidence>
<reference evidence="4 6" key="2">
    <citation type="submission" date="2019-03" db="EMBL/GenBank/DDBJ databases">
        <title>Genomic Encyclopedia of Type Strains, Phase IV (KMG-IV): sequencing the most valuable type-strain genomes for metagenomic binning, comparative biology and taxonomic classification.</title>
        <authorList>
            <person name="Goeker M."/>
        </authorList>
    </citation>
    <scope>NUCLEOTIDE SEQUENCE [LARGE SCALE GENOMIC DNA]</scope>
    <source>
        <strain evidence="4 6">DSM 3764</strain>
    </source>
</reference>
<gene>
    <name evidence="4" type="ORF">EV682_104200</name>
    <name evidence="3" type="ORF">NCTC11159_04106</name>
</gene>
<protein>
    <submittedName>
        <fullName evidence="4">Parallel beta helix pectate lyase-like protein</fullName>
    </submittedName>
</protein>